<evidence type="ECO:0000256" key="6">
    <source>
        <dbReference type="ARBA" id="ARBA00023180"/>
    </source>
</evidence>
<dbReference type="Gene3D" id="2.40.10.10">
    <property type="entry name" value="Trypsin-like serine proteases"/>
    <property type="match status" value="1"/>
</dbReference>
<dbReference type="InterPro" id="IPR033116">
    <property type="entry name" value="TRYPSIN_SER"/>
</dbReference>
<keyword evidence="1 7" id="KW-0645">Protease</keyword>
<dbReference type="InterPro" id="IPR001254">
    <property type="entry name" value="Trypsin_dom"/>
</dbReference>
<dbReference type="PRINTS" id="PR00722">
    <property type="entry name" value="CHYMOTRYPSIN"/>
</dbReference>
<dbReference type="PANTHER" id="PTHR24253">
    <property type="entry name" value="TRANSMEMBRANE PROTEASE SERINE"/>
    <property type="match status" value="1"/>
</dbReference>
<keyword evidence="6" id="KW-0325">Glycoprotein</keyword>
<dbReference type="SUPFAM" id="SSF50494">
    <property type="entry name" value="Trypsin-like serine proteases"/>
    <property type="match status" value="1"/>
</dbReference>
<keyword evidence="2" id="KW-0732">Signal</keyword>
<evidence type="ECO:0000259" key="8">
    <source>
        <dbReference type="PROSITE" id="PS50240"/>
    </source>
</evidence>
<dbReference type="GeneTree" id="ENSGT00940000163852"/>
<dbReference type="PANTHER" id="PTHR24253:SF144">
    <property type="entry name" value="CHYMOTRYPSIN-LIKE PROTEASE CTRL-1-RELATED"/>
    <property type="match status" value="1"/>
</dbReference>
<dbReference type="Proteomes" id="UP000265000">
    <property type="component" value="Unplaced"/>
</dbReference>
<evidence type="ECO:0000256" key="7">
    <source>
        <dbReference type="RuleBase" id="RU363034"/>
    </source>
</evidence>
<dbReference type="InterPro" id="IPR018114">
    <property type="entry name" value="TRYPSIN_HIS"/>
</dbReference>
<keyword evidence="4 7" id="KW-0720">Serine protease</keyword>
<evidence type="ECO:0000256" key="4">
    <source>
        <dbReference type="ARBA" id="ARBA00022825"/>
    </source>
</evidence>
<dbReference type="InterPro" id="IPR001314">
    <property type="entry name" value="Peptidase_S1A"/>
</dbReference>
<name>A0A3Q2P7V5_FUNHE</name>
<accession>A0A3Q2P7V5</accession>
<dbReference type="PROSITE" id="PS00134">
    <property type="entry name" value="TRYPSIN_HIS"/>
    <property type="match status" value="1"/>
</dbReference>
<dbReference type="CDD" id="cd00190">
    <property type="entry name" value="Tryp_SPc"/>
    <property type="match status" value="1"/>
</dbReference>
<dbReference type="GO" id="GO:0004252">
    <property type="term" value="F:serine-type endopeptidase activity"/>
    <property type="evidence" value="ECO:0007669"/>
    <property type="project" value="InterPro"/>
</dbReference>
<keyword evidence="10" id="KW-1185">Reference proteome</keyword>
<dbReference type="PROSITE" id="PS50240">
    <property type="entry name" value="TRYPSIN_DOM"/>
    <property type="match status" value="1"/>
</dbReference>
<protein>
    <recommendedName>
        <fullName evidence="8">Peptidase S1 domain-containing protein</fullName>
    </recommendedName>
</protein>
<dbReference type="SMART" id="SM00020">
    <property type="entry name" value="Tryp_SPc"/>
    <property type="match status" value="1"/>
</dbReference>
<evidence type="ECO:0000256" key="5">
    <source>
        <dbReference type="ARBA" id="ARBA00023157"/>
    </source>
</evidence>
<evidence type="ECO:0000313" key="10">
    <source>
        <dbReference type="Proteomes" id="UP000265000"/>
    </source>
</evidence>
<dbReference type="Pfam" id="PF00089">
    <property type="entry name" value="Trypsin"/>
    <property type="match status" value="1"/>
</dbReference>
<dbReference type="PROSITE" id="PS00135">
    <property type="entry name" value="TRYPSIN_SER"/>
    <property type="match status" value="1"/>
</dbReference>
<dbReference type="GO" id="GO:0006508">
    <property type="term" value="P:proteolysis"/>
    <property type="evidence" value="ECO:0007669"/>
    <property type="project" value="UniProtKB-KW"/>
</dbReference>
<dbReference type="AlphaFoldDB" id="A0A3Q2P7V5"/>
<dbReference type="STRING" id="8078.ENSFHEP00000008531"/>
<dbReference type="FunFam" id="2.40.10.10:FF:000057">
    <property type="entry name" value="Zgc:100868"/>
    <property type="match status" value="1"/>
</dbReference>
<proteinExistence type="predicted"/>
<dbReference type="InterPro" id="IPR009003">
    <property type="entry name" value="Peptidase_S1_PA"/>
</dbReference>
<keyword evidence="5" id="KW-1015">Disulfide bond</keyword>
<evidence type="ECO:0000256" key="1">
    <source>
        <dbReference type="ARBA" id="ARBA00022670"/>
    </source>
</evidence>
<evidence type="ECO:0000256" key="3">
    <source>
        <dbReference type="ARBA" id="ARBA00022801"/>
    </source>
</evidence>
<feature type="domain" description="Peptidase S1" evidence="8">
    <location>
        <begin position="65"/>
        <end position="299"/>
    </location>
</feature>
<organism evidence="9 10">
    <name type="scientific">Fundulus heteroclitus</name>
    <name type="common">Killifish</name>
    <name type="synonym">Mummichog</name>
    <dbReference type="NCBI Taxonomy" id="8078"/>
    <lineage>
        <taxon>Eukaryota</taxon>
        <taxon>Metazoa</taxon>
        <taxon>Chordata</taxon>
        <taxon>Craniata</taxon>
        <taxon>Vertebrata</taxon>
        <taxon>Euteleostomi</taxon>
        <taxon>Actinopterygii</taxon>
        <taxon>Neopterygii</taxon>
        <taxon>Teleostei</taxon>
        <taxon>Neoteleostei</taxon>
        <taxon>Acanthomorphata</taxon>
        <taxon>Ovalentaria</taxon>
        <taxon>Atherinomorphae</taxon>
        <taxon>Cyprinodontiformes</taxon>
        <taxon>Fundulidae</taxon>
        <taxon>Fundulus</taxon>
    </lineage>
</organism>
<sequence>MITTKYLYLKYIFQDKVKATEQKAEILIGGIKPDKPQKHSCVTLKGPVARGQSRKCGLAPLNTRIVGGEEAPPGSWPWQVSLHTFTFGHFCGGSLITDQWVLTAAHCIEGDAETPSLVTAYLGRQSQEGSNPNEVVRKVAQIINHPDYNPGTSNNDIALLKLSKPVNFTSYISPVCLAASNSTFYSGVDTWITGWGTIGIPLPSPQNLMEVEVPVVGNRQCKCSYGESSITDNMICAGLLEGGKDSCQGDSGGPMVSKKGDRWVQAGIVSFGIGCAEPDYPGVYTRVSQYESWINGVINTNQPGFISFMSNGTDSDLNISCTTSTTPVTPTTPERECLLFILHIKKKHKY</sequence>
<reference evidence="9" key="2">
    <citation type="submission" date="2025-09" db="UniProtKB">
        <authorList>
            <consortium name="Ensembl"/>
        </authorList>
    </citation>
    <scope>IDENTIFICATION</scope>
</reference>
<reference evidence="9" key="1">
    <citation type="submission" date="2025-08" db="UniProtKB">
        <authorList>
            <consortium name="Ensembl"/>
        </authorList>
    </citation>
    <scope>IDENTIFICATION</scope>
</reference>
<dbReference type="Ensembl" id="ENSFHET00000001986.1">
    <property type="protein sequence ID" value="ENSFHEP00000008531.1"/>
    <property type="gene ID" value="ENSFHEG00000009828.1"/>
</dbReference>
<evidence type="ECO:0000313" key="9">
    <source>
        <dbReference type="Ensembl" id="ENSFHEP00000008531.1"/>
    </source>
</evidence>
<dbReference type="InterPro" id="IPR043504">
    <property type="entry name" value="Peptidase_S1_PA_chymotrypsin"/>
</dbReference>
<evidence type="ECO:0000256" key="2">
    <source>
        <dbReference type="ARBA" id="ARBA00022729"/>
    </source>
</evidence>
<keyword evidence="3 7" id="KW-0378">Hydrolase</keyword>